<gene>
    <name evidence="1" type="ORF">Aeh1gORF330c</name>
</gene>
<dbReference type="Proteomes" id="UP000002555">
    <property type="component" value="Segment"/>
</dbReference>
<dbReference type="KEGG" id="vg:2658159"/>
<proteinExistence type="predicted"/>
<reference evidence="1 2" key="1">
    <citation type="journal article" date="2001" name="J. Bacteriol.">
        <title>Phylogeny of the major head and tail genes of the wide-ranging T4-type bacteriophages.</title>
        <authorList>
            <person name="Tetart F."/>
            <person name="Desplats C."/>
            <person name="Kutateladze M."/>
            <person name="Monod C."/>
            <person name="Ackermann H.W."/>
            <person name="Krisch H.M."/>
        </authorList>
    </citation>
    <scope>NUCLEOTIDE SEQUENCE</scope>
</reference>
<name>Q76YE9_9CAUD</name>
<sequence length="64" mass="7619">MVKLKFRLLKNIHDVKAGSLVEDVMFTPCLWLRKDMSILTFFYQGRKITKVVTGELEDYLRRVQ</sequence>
<organism evidence="1 2">
    <name type="scientific">Aeromonas phage Aeh1</name>
    <dbReference type="NCBI Taxonomy" id="2880362"/>
    <lineage>
        <taxon>Viruses</taxon>
        <taxon>Duplodnaviria</taxon>
        <taxon>Heunggongvirae</taxon>
        <taxon>Uroviricota</taxon>
        <taxon>Caudoviricetes</taxon>
        <taxon>Pantevenvirales</taxon>
        <taxon>Straboviridae</taxon>
        <taxon>Cinqassovirus</taxon>
        <taxon>Cinqassovirus aeh1</taxon>
    </lineage>
</organism>
<dbReference type="EMBL" id="AY266303">
    <property type="protein sequence ID" value="AAQ17946.1"/>
    <property type="molecule type" value="Genomic_DNA"/>
</dbReference>
<dbReference type="OrthoDB" id="40437at10239"/>
<evidence type="ECO:0000313" key="2">
    <source>
        <dbReference type="Proteomes" id="UP000002555"/>
    </source>
</evidence>
<keyword evidence="2" id="KW-1185">Reference proteome</keyword>
<protein>
    <submittedName>
        <fullName evidence="1">Uncharacterized protein</fullName>
    </submittedName>
</protein>
<evidence type="ECO:0000313" key="1">
    <source>
        <dbReference type="EMBL" id="AAQ17946.1"/>
    </source>
</evidence>
<dbReference type="RefSeq" id="NP_944174.1">
    <property type="nucleotide sequence ID" value="NC_005260.1"/>
</dbReference>
<accession>Q76YE9</accession>